<dbReference type="EMBL" id="JARBJD010000010">
    <property type="protein sequence ID" value="KAK2962637.1"/>
    <property type="molecule type" value="Genomic_DNA"/>
</dbReference>
<feature type="compositionally biased region" description="Polar residues" evidence="1">
    <location>
        <begin position="84"/>
        <end position="97"/>
    </location>
</feature>
<evidence type="ECO:0000256" key="1">
    <source>
        <dbReference type="SAM" id="MobiDB-lite"/>
    </source>
</evidence>
<feature type="region of interest" description="Disordered" evidence="1">
    <location>
        <begin position="84"/>
        <end position="125"/>
    </location>
</feature>
<proteinExistence type="predicted"/>
<comment type="caution">
    <text evidence="2">The sequence shown here is derived from an EMBL/GenBank/DDBJ whole genome shotgun (WGS) entry which is preliminary data.</text>
</comment>
<gene>
    <name evidence="2" type="ORF">BLNAU_2470</name>
</gene>
<dbReference type="Proteomes" id="UP001281761">
    <property type="component" value="Unassembled WGS sequence"/>
</dbReference>
<protein>
    <submittedName>
        <fullName evidence="2">Uncharacterized protein</fullName>
    </submittedName>
</protein>
<reference evidence="2 3" key="1">
    <citation type="journal article" date="2022" name="bioRxiv">
        <title>Genomics of Preaxostyla Flagellates Illuminates Evolutionary Transitions and the Path Towards Mitochondrial Loss.</title>
        <authorList>
            <person name="Novak L.V.F."/>
            <person name="Treitli S.C."/>
            <person name="Pyrih J."/>
            <person name="Halakuc P."/>
            <person name="Pipaliya S.V."/>
            <person name="Vacek V."/>
            <person name="Brzon O."/>
            <person name="Soukal P."/>
            <person name="Eme L."/>
            <person name="Dacks J.B."/>
            <person name="Karnkowska A."/>
            <person name="Elias M."/>
            <person name="Hampl V."/>
        </authorList>
    </citation>
    <scope>NUCLEOTIDE SEQUENCE [LARGE SCALE GENOMIC DNA]</scope>
    <source>
        <strain evidence="2">NAU3</strain>
        <tissue evidence="2">Gut</tissue>
    </source>
</reference>
<evidence type="ECO:0000313" key="3">
    <source>
        <dbReference type="Proteomes" id="UP001281761"/>
    </source>
</evidence>
<sequence length="125" mass="13666">MFVDEKKSGNNESSSKLNASARILPSTFGNTSQHHCLPSRRRHSSQCRFSSPLSDQHCRLQCCLHSPNHTHHFNTSLTTHILPSTSKNFPSLPSQTPLPHGLLSSISGGGKQLSHLSPISSSSRK</sequence>
<keyword evidence="3" id="KW-1185">Reference proteome</keyword>
<organism evidence="2 3">
    <name type="scientific">Blattamonas nauphoetae</name>
    <dbReference type="NCBI Taxonomy" id="2049346"/>
    <lineage>
        <taxon>Eukaryota</taxon>
        <taxon>Metamonada</taxon>
        <taxon>Preaxostyla</taxon>
        <taxon>Oxymonadida</taxon>
        <taxon>Blattamonas</taxon>
    </lineage>
</organism>
<accession>A0ABQ9YFU1</accession>
<name>A0ABQ9YFU1_9EUKA</name>
<feature type="compositionally biased region" description="Low complexity" evidence="1">
    <location>
        <begin position="114"/>
        <end position="125"/>
    </location>
</feature>
<evidence type="ECO:0000313" key="2">
    <source>
        <dbReference type="EMBL" id="KAK2962637.1"/>
    </source>
</evidence>